<dbReference type="InterPro" id="IPR011989">
    <property type="entry name" value="ARM-like"/>
</dbReference>
<reference evidence="1" key="1">
    <citation type="submission" date="2019-08" db="EMBL/GenBank/DDBJ databases">
        <authorList>
            <person name="Kucharzyk K."/>
            <person name="Murdoch R.W."/>
            <person name="Higgins S."/>
            <person name="Loffler F."/>
        </authorList>
    </citation>
    <scope>NUCLEOTIDE SEQUENCE</scope>
</reference>
<proteinExistence type="predicted"/>
<dbReference type="SUPFAM" id="SSF48371">
    <property type="entry name" value="ARM repeat"/>
    <property type="match status" value="1"/>
</dbReference>
<dbReference type="Gene3D" id="1.25.10.10">
    <property type="entry name" value="Leucine-rich Repeat Variant"/>
    <property type="match status" value="1"/>
</dbReference>
<evidence type="ECO:0008006" key="2">
    <source>
        <dbReference type="Google" id="ProtNLM"/>
    </source>
</evidence>
<name>A0A644V8Q1_9ZZZZ</name>
<dbReference type="AlphaFoldDB" id="A0A644V8Q1"/>
<protein>
    <recommendedName>
        <fullName evidence="2">HEAT repeat domain-containing protein</fullName>
    </recommendedName>
</protein>
<sequence>MTSALPECLALLKSQKKEDRHLAAEKLGTMGQGAIGAVRPLLTDPEWRLRYRAAEIIGFTAEPAGIPLLIPLLSDEKDHVRYMAVKSLGRCGTQELEPLISPMLNDENPFVRRITAGVLAGWKI</sequence>
<dbReference type="EMBL" id="VSSQ01000234">
    <property type="protein sequence ID" value="MPL87173.1"/>
    <property type="molecule type" value="Genomic_DNA"/>
</dbReference>
<organism evidence="1">
    <name type="scientific">bioreactor metagenome</name>
    <dbReference type="NCBI Taxonomy" id="1076179"/>
    <lineage>
        <taxon>unclassified sequences</taxon>
        <taxon>metagenomes</taxon>
        <taxon>ecological metagenomes</taxon>
    </lineage>
</organism>
<comment type="caution">
    <text evidence="1">The sequence shown here is derived from an EMBL/GenBank/DDBJ whole genome shotgun (WGS) entry which is preliminary data.</text>
</comment>
<dbReference type="Pfam" id="PF13646">
    <property type="entry name" value="HEAT_2"/>
    <property type="match status" value="1"/>
</dbReference>
<accession>A0A644V8Q1</accession>
<gene>
    <name evidence="1" type="ORF">SDC9_33167</name>
</gene>
<evidence type="ECO:0000313" key="1">
    <source>
        <dbReference type="EMBL" id="MPL87173.1"/>
    </source>
</evidence>
<dbReference type="InterPro" id="IPR004155">
    <property type="entry name" value="PBS_lyase_HEAT"/>
</dbReference>
<dbReference type="InterPro" id="IPR016024">
    <property type="entry name" value="ARM-type_fold"/>
</dbReference>
<dbReference type="SMART" id="SM00567">
    <property type="entry name" value="EZ_HEAT"/>
    <property type="match status" value="3"/>
</dbReference>